<dbReference type="PRINTS" id="PR00625">
    <property type="entry name" value="JDOMAIN"/>
</dbReference>
<feature type="domain" description="J" evidence="2">
    <location>
        <begin position="11"/>
        <end position="73"/>
    </location>
</feature>
<dbReference type="PROSITE" id="PS50076">
    <property type="entry name" value="DNAJ_2"/>
    <property type="match status" value="1"/>
</dbReference>
<dbReference type="EMBL" id="JAVRJZ010000017">
    <property type="protein sequence ID" value="KAK2710123.1"/>
    <property type="molecule type" value="Genomic_DNA"/>
</dbReference>
<feature type="compositionally biased region" description="Acidic residues" evidence="1">
    <location>
        <begin position="307"/>
        <end position="323"/>
    </location>
</feature>
<dbReference type="GO" id="GO:0006620">
    <property type="term" value="P:post-translational protein targeting to endoplasmic reticulum membrane"/>
    <property type="evidence" value="ECO:0007669"/>
    <property type="project" value="TreeGrafter"/>
</dbReference>
<dbReference type="Proteomes" id="UP001187531">
    <property type="component" value="Unassembled WGS sequence"/>
</dbReference>
<evidence type="ECO:0000313" key="3">
    <source>
        <dbReference type="EMBL" id="KAK2710123.1"/>
    </source>
</evidence>
<organism evidence="3 4">
    <name type="scientific">Artemia franciscana</name>
    <name type="common">Brine shrimp</name>
    <name type="synonym">Artemia sanfranciscana</name>
    <dbReference type="NCBI Taxonomy" id="6661"/>
    <lineage>
        <taxon>Eukaryota</taxon>
        <taxon>Metazoa</taxon>
        <taxon>Ecdysozoa</taxon>
        <taxon>Arthropoda</taxon>
        <taxon>Crustacea</taxon>
        <taxon>Branchiopoda</taxon>
        <taxon>Anostraca</taxon>
        <taxon>Artemiidae</taxon>
        <taxon>Artemia</taxon>
    </lineage>
</organism>
<feature type="compositionally biased region" description="Basic and acidic residues" evidence="1">
    <location>
        <begin position="336"/>
        <end position="351"/>
    </location>
</feature>
<name>A0AA88HF06_ARTSF</name>
<feature type="compositionally biased region" description="Basic and acidic residues" evidence="1">
    <location>
        <begin position="385"/>
        <end position="396"/>
    </location>
</feature>
<dbReference type="SUPFAM" id="SSF158702">
    <property type="entry name" value="Sec63 N-terminal domain-like"/>
    <property type="match status" value="1"/>
</dbReference>
<accession>A0AA88HF06</accession>
<protein>
    <recommendedName>
        <fullName evidence="2">J domain-containing protein</fullName>
    </recommendedName>
</protein>
<dbReference type="SMART" id="SM00271">
    <property type="entry name" value="DnaJ"/>
    <property type="match status" value="1"/>
</dbReference>
<feature type="compositionally biased region" description="Basic and acidic residues" evidence="1">
    <location>
        <begin position="262"/>
        <end position="277"/>
    </location>
</feature>
<dbReference type="GO" id="GO:0006614">
    <property type="term" value="P:SRP-dependent cotranslational protein targeting to membrane"/>
    <property type="evidence" value="ECO:0007669"/>
    <property type="project" value="TreeGrafter"/>
</dbReference>
<gene>
    <name evidence="3" type="ORF">QYM36_013707</name>
</gene>
<evidence type="ECO:0000256" key="1">
    <source>
        <dbReference type="SAM" id="MobiDB-lite"/>
    </source>
</evidence>
<evidence type="ECO:0000259" key="2">
    <source>
        <dbReference type="PROSITE" id="PS50076"/>
    </source>
</evidence>
<feature type="compositionally biased region" description="Acidic residues" evidence="1">
    <location>
        <begin position="373"/>
        <end position="384"/>
    </location>
</feature>
<dbReference type="GO" id="GO:0003723">
    <property type="term" value="F:RNA binding"/>
    <property type="evidence" value="ECO:0007669"/>
    <property type="project" value="TreeGrafter"/>
</dbReference>
<sequence length="396" mass="45625">MQFDHEYANFDPYNIFGSDIGASNAEIKTAYKTKALVYHPDKETGDEILFMNLTKAYKALTDATAKRNWEHLLMMLAHAGQISKMPHLFSLENNMKLCPMIVQALWEHKNPLLQLPHIDEDILKYINSKYYVKTLDKLVRLDEVLGNKPLVNIQIIMEFIDDEETNVITAGALVAASVFLSRKSFSSLMNMEGISTITSVQLNEPKIMKEEVKEEKEGDKKKTSIWKPKSKSIKRGAGKKTSKKFSRRNNFIKLPLEQISEENKEDKKKSVTPEIKVKTKKQTKQNQSNKGSQIEDDIMNLDASISQDEDSENEEGAKDDEDWDKFQNPFNKRQKFKDFTLDVKRAPDQPKNHPQYNFSWDDDEKREAPEFEYATDTDETAVIDDSDHSLIEDAEN</sequence>
<feature type="compositionally biased region" description="Basic and acidic residues" evidence="1">
    <location>
        <begin position="211"/>
        <end position="222"/>
    </location>
</feature>
<feature type="region of interest" description="Disordered" evidence="1">
    <location>
        <begin position="262"/>
        <end position="396"/>
    </location>
</feature>
<dbReference type="GO" id="GO:0008320">
    <property type="term" value="F:protein transmembrane transporter activity"/>
    <property type="evidence" value="ECO:0007669"/>
    <property type="project" value="TreeGrafter"/>
</dbReference>
<feature type="region of interest" description="Disordered" evidence="1">
    <location>
        <begin position="211"/>
        <end position="244"/>
    </location>
</feature>
<dbReference type="CDD" id="cd06257">
    <property type="entry name" value="DnaJ"/>
    <property type="match status" value="1"/>
</dbReference>
<comment type="caution">
    <text evidence="3">The sequence shown here is derived from an EMBL/GenBank/DDBJ whole genome shotgun (WGS) entry which is preliminary data.</text>
</comment>
<dbReference type="Pfam" id="PF00226">
    <property type="entry name" value="DnaJ"/>
    <property type="match status" value="1"/>
</dbReference>
<dbReference type="AlphaFoldDB" id="A0AA88HF06"/>
<dbReference type="PANTHER" id="PTHR24075">
    <property type="entry name" value="SEC63 DOMAIN-CONTAINING"/>
    <property type="match status" value="1"/>
</dbReference>
<dbReference type="InterPro" id="IPR001623">
    <property type="entry name" value="DnaJ_domain"/>
</dbReference>
<dbReference type="Gene3D" id="1.10.287.110">
    <property type="entry name" value="DnaJ domain"/>
    <property type="match status" value="1"/>
</dbReference>
<keyword evidence="4" id="KW-1185">Reference proteome</keyword>
<dbReference type="InterPro" id="IPR036869">
    <property type="entry name" value="J_dom_sf"/>
</dbReference>
<evidence type="ECO:0000313" key="4">
    <source>
        <dbReference type="Proteomes" id="UP001187531"/>
    </source>
</evidence>
<feature type="compositionally biased region" description="Basic residues" evidence="1">
    <location>
        <begin position="228"/>
        <end position="244"/>
    </location>
</feature>
<dbReference type="SUPFAM" id="SSF46565">
    <property type="entry name" value="Chaperone J-domain"/>
    <property type="match status" value="1"/>
</dbReference>
<proteinExistence type="predicted"/>
<dbReference type="PANTHER" id="PTHR24075:SF0">
    <property type="entry name" value="TRANSLOCATION PROTEIN SEC63 HOMOLOG"/>
    <property type="match status" value="1"/>
</dbReference>
<dbReference type="GO" id="GO:0031207">
    <property type="term" value="C:Sec62/Sec63 complex"/>
    <property type="evidence" value="ECO:0007669"/>
    <property type="project" value="TreeGrafter"/>
</dbReference>
<reference evidence="3" key="1">
    <citation type="submission" date="2023-07" db="EMBL/GenBank/DDBJ databases">
        <title>Chromosome-level genome assembly of Artemia franciscana.</title>
        <authorList>
            <person name="Jo E."/>
        </authorList>
    </citation>
    <scope>NUCLEOTIDE SEQUENCE</scope>
    <source>
        <tissue evidence="3">Whole body</tissue>
    </source>
</reference>